<feature type="coiled-coil region" evidence="1">
    <location>
        <begin position="136"/>
        <end position="163"/>
    </location>
</feature>
<accession>A0AAN8IJS1</accession>
<organism evidence="2 3">
    <name type="scientific">Trichostrongylus colubriformis</name>
    <name type="common">Black scour worm</name>
    <dbReference type="NCBI Taxonomy" id="6319"/>
    <lineage>
        <taxon>Eukaryota</taxon>
        <taxon>Metazoa</taxon>
        <taxon>Ecdysozoa</taxon>
        <taxon>Nematoda</taxon>
        <taxon>Chromadorea</taxon>
        <taxon>Rhabditida</taxon>
        <taxon>Rhabditina</taxon>
        <taxon>Rhabditomorpha</taxon>
        <taxon>Strongyloidea</taxon>
        <taxon>Trichostrongylidae</taxon>
        <taxon>Trichostrongylus</taxon>
    </lineage>
</organism>
<evidence type="ECO:0000256" key="1">
    <source>
        <dbReference type="SAM" id="Coils"/>
    </source>
</evidence>
<keyword evidence="3" id="KW-1185">Reference proteome</keyword>
<gene>
    <name evidence="2" type="ORF">GCK32_001978</name>
</gene>
<reference evidence="2 3" key="1">
    <citation type="submission" date="2019-10" db="EMBL/GenBank/DDBJ databases">
        <title>Assembly and Annotation for the nematode Trichostrongylus colubriformis.</title>
        <authorList>
            <person name="Martin J."/>
        </authorList>
    </citation>
    <scope>NUCLEOTIDE SEQUENCE [LARGE SCALE GENOMIC DNA]</scope>
    <source>
        <strain evidence="2">G859</strain>
        <tissue evidence="2">Whole worm</tissue>
    </source>
</reference>
<evidence type="ECO:0000313" key="3">
    <source>
        <dbReference type="Proteomes" id="UP001331761"/>
    </source>
</evidence>
<dbReference type="EMBL" id="WIXE01015938">
    <property type="protein sequence ID" value="KAK5973068.1"/>
    <property type="molecule type" value="Genomic_DNA"/>
</dbReference>
<keyword evidence="1" id="KW-0175">Coiled coil</keyword>
<dbReference type="AlphaFoldDB" id="A0AAN8IJS1"/>
<evidence type="ECO:0000313" key="2">
    <source>
        <dbReference type="EMBL" id="KAK5973068.1"/>
    </source>
</evidence>
<dbReference type="Proteomes" id="UP001331761">
    <property type="component" value="Unassembled WGS sequence"/>
</dbReference>
<comment type="caution">
    <text evidence="2">The sequence shown here is derived from an EMBL/GenBank/DDBJ whole genome shotgun (WGS) entry which is preliminary data.</text>
</comment>
<sequence length="180" mass="20359">MEEINSISFERLQCVSDYCKLIIQLENYLSSARSDISKARTLQGIALSSITTVDLQSSEANTRVLLNEGKFSLVDGAEAKTEDETGPTVRKRREDVDLKEEKQTDKTKVKHVPNFRPFGVFEPLCAKEARKAMHSALEIVCELATLQNEIKRLDSRMLSIKESLNLDSELSQKLERVLKV</sequence>
<name>A0AAN8IJS1_TRICO</name>
<protein>
    <submittedName>
        <fullName evidence="2">Uncharacterized protein</fullName>
    </submittedName>
</protein>
<proteinExistence type="predicted"/>